<evidence type="ECO:0000259" key="2">
    <source>
        <dbReference type="PROSITE" id="PS50174"/>
    </source>
</evidence>
<dbReference type="InterPro" id="IPR000467">
    <property type="entry name" value="G_patch_dom"/>
</dbReference>
<reference evidence="3 4" key="1">
    <citation type="submission" date="2020-09" db="EMBL/GenBank/DDBJ databases">
        <title>De no assembly of potato wild relative species, Solanum commersonii.</title>
        <authorList>
            <person name="Cho K."/>
        </authorList>
    </citation>
    <scope>NUCLEOTIDE SEQUENCE [LARGE SCALE GENOMIC DNA]</scope>
    <source>
        <strain evidence="3">LZ3.2</strain>
        <tissue evidence="3">Leaf</tissue>
    </source>
</reference>
<sequence length="293" mass="32285">MEPIPYDVHIANLMQKMADMQSEIDRLRNLTNLSITLNTPLPEQGTNTATPPLFPHVDSPTPQYFPPNPSLHKTNPTASKQSTNPQQPNFPQNNSQQANPLPFTTPYAPQTSLTQTPVIQTNPLTQTTPLTQTALPSQKYQTTQHIPVAHTAIPNTQYVPQNGFIPGQGLGAKLDGIVEPIQLPGQKYTFGLGYEPTPEEISSANLKRKSDNPLPQPIPPLNQSFSKAFAAEGLEEAVEDNLTEGLKNLFIEETECNVILEDCTEAPTIWDAMPGDALNNWTCNPSPFLRESW</sequence>
<dbReference type="Proteomes" id="UP000824120">
    <property type="component" value="Chromosome 5"/>
</dbReference>
<gene>
    <name evidence="3" type="ORF">H5410_026116</name>
</gene>
<dbReference type="Pfam" id="PF01585">
    <property type="entry name" value="G-patch"/>
    <property type="match status" value="1"/>
</dbReference>
<evidence type="ECO:0000313" key="3">
    <source>
        <dbReference type="EMBL" id="KAG5604624.1"/>
    </source>
</evidence>
<feature type="domain" description="G-patch" evidence="2">
    <location>
        <begin position="151"/>
        <end position="197"/>
    </location>
</feature>
<evidence type="ECO:0000313" key="4">
    <source>
        <dbReference type="Proteomes" id="UP000824120"/>
    </source>
</evidence>
<feature type="compositionally biased region" description="Polar residues" evidence="1">
    <location>
        <begin position="38"/>
        <end position="50"/>
    </location>
</feature>
<organism evidence="3 4">
    <name type="scientific">Solanum commersonii</name>
    <name type="common">Commerson's wild potato</name>
    <name type="synonym">Commerson's nightshade</name>
    <dbReference type="NCBI Taxonomy" id="4109"/>
    <lineage>
        <taxon>Eukaryota</taxon>
        <taxon>Viridiplantae</taxon>
        <taxon>Streptophyta</taxon>
        <taxon>Embryophyta</taxon>
        <taxon>Tracheophyta</taxon>
        <taxon>Spermatophyta</taxon>
        <taxon>Magnoliopsida</taxon>
        <taxon>eudicotyledons</taxon>
        <taxon>Gunneridae</taxon>
        <taxon>Pentapetalae</taxon>
        <taxon>asterids</taxon>
        <taxon>lamiids</taxon>
        <taxon>Solanales</taxon>
        <taxon>Solanaceae</taxon>
        <taxon>Solanoideae</taxon>
        <taxon>Solaneae</taxon>
        <taxon>Solanum</taxon>
    </lineage>
</organism>
<feature type="compositionally biased region" description="Low complexity" evidence="1">
    <location>
        <begin position="84"/>
        <end position="100"/>
    </location>
</feature>
<protein>
    <recommendedName>
        <fullName evidence="2">G-patch domain-containing protein</fullName>
    </recommendedName>
</protein>
<feature type="compositionally biased region" description="Polar residues" evidence="1">
    <location>
        <begin position="71"/>
        <end position="83"/>
    </location>
</feature>
<dbReference type="GO" id="GO:0003676">
    <property type="term" value="F:nucleic acid binding"/>
    <property type="evidence" value="ECO:0007669"/>
    <property type="project" value="InterPro"/>
</dbReference>
<dbReference type="AlphaFoldDB" id="A0A9J5YXT6"/>
<evidence type="ECO:0000256" key="1">
    <source>
        <dbReference type="SAM" id="MobiDB-lite"/>
    </source>
</evidence>
<accession>A0A9J5YXT6</accession>
<proteinExistence type="predicted"/>
<comment type="caution">
    <text evidence="3">The sequence shown here is derived from an EMBL/GenBank/DDBJ whole genome shotgun (WGS) entry which is preliminary data.</text>
</comment>
<dbReference type="OrthoDB" id="1296195at2759"/>
<keyword evidence="4" id="KW-1185">Reference proteome</keyword>
<feature type="region of interest" description="Disordered" evidence="1">
    <location>
        <begin position="38"/>
        <end position="110"/>
    </location>
</feature>
<dbReference type="PROSITE" id="PS50174">
    <property type="entry name" value="G_PATCH"/>
    <property type="match status" value="1"/>
</dbReference>
<name>A0A9J5YXT6_SOLCO</name>
<dbReference type="EMBL" id="JACXVP010000005">
    <property type="protein sequence ID" value="KAG5604624.1"/>
    <property type="molecule type" value="Genomic_DNA"/>
</dbReference>